<dbReference type="PANTHER" id="PTHR34846">
    <property type="entry name" value="4-CARBOXYMUCONOLACTONE DECARBOXYLASE FAMILY PROTEIN (AFU_ORTHOLOGUE AFUA_6G11590)"/>
    <property type="match status" value="1"/>
</dbReference>
<evidence type="ECO:0000313" key="2">
    <source>
        <dbReference type="EMBL" id="NGY64150.1"/>
    </source>
</evidence>
<evidence type="ECO:0000313" key="3">
    <source>
        <dbReference type="Proteomes" id="UP000481360"/>
    </source>
</evidence>
<name>A0A7C9RVR2_9PSEU</name>
<organism evidence="2 3">
    <name type="scientific">Lentzea alba</name>
    <dbReference type="NCBI Taxonomy" id="2714351"/>
    <lineage>
        <taxon>Bacteria</taxon>
        <taxon>Bacillati</taxon>
        <taxon>Actinomycetota</taxon>
        <taxon>Actinomycetes</taxon>
        <taxon>Pseudonocardiales</taxon>
        <taxon>Pseudonocardiaceae</taxon>
        <taxon>Lentzea</taxon>
    </lineage>
</organism>
<reference evidence="2 3" key="1">
    <citation type="submission" date="2020-03" db="EMBL/GenBank/DDBJ databases">
        <title>Isolation and identification of active actinomycetes.</title>
        <authorList>
            <person name="Sun X."/>
        </authorList>
    </citation>
    <scope>NUCLEOTIDE SEQUENCE [LARGE SCALE GENOMIC DNA]</scope>
    <source>
        <strain evidence="2 3">NEAU-D13</strain>
    </source>
</reference>
<protein>
    <submittedName>
        <fullName evidence="2">Carboxymuconolactone decarboxylase family protein</fullName>
    </submittedName>
</protein>
<dbReference type="InterPro" id="IPR004675">
    <property type="entry name" value="AhpD_core"/>
</dbReference>
<comment type="caution">
    <text evidence="2">The sequence shown here is derived from an EMBL/GenBank/DDBJ whole genome shotgun (WGS) entry which is preliminary data.</text>
</comment>
<dbReference type="EMBL" id="JAAMPJ010000012">
    <property type="protein sequence ID" value="NGY64150.1"/>
    <property type="molecule type" value="Genomic_DNA"/>
</dbReference>
<feature type="domain" description="Carboxymuconolactone decarboxylase-like" evidence="1">
    <location>
        <begin position="29"/>
        <end position="102"/>
    </location>
</feature>
<gene>
    <name evidence="2" type="ORF">G7043_35090</name>
</gene>
<dbReference type="Pfam" id="PF02627">
    <property type="entry name" value="CMD"/>
    <property type="match status" value="1"/>
</dbReference>
<dbReference type="AlphaFoldDB" id="A0A7C9RVR2"/>
<dbReference type="GO" id="GO:0051920">
    <property type="term" value="F:peroxiredoxin activity"/>
    <property type="evidence" value="ECO:0007669"/>
    <property type="project" value="InterPro"/>
</dbReference>
<dbReference type="PANTHER" id="PTHR34846:SF5">
    <property type="entry name" value="CARBOXYMUCONOLACTONE DECARBOXYLASE-LIKE DOMAIN-CONTAINING PROTEIN"/>
    <property type="match status" value="1"/>
</dbReference>
<accession>A0A7C9RVR2</accession>
<dbReference type="NCBIfam" id="TIGR00778">
    <property type="entry name" value="ahpD_dom"/>
    <property type="match status" value="1"/>
</dbReference>
<dbReference type="InterPro" id="IPR029032">
    <property type="entry name" value="AhpD-like"/>
</dbReference>
<evidence type="ECO:0000259" key="1">
    <source>
        <dbReference type="Pfam" id="PF02627"/>
    </source>
</evidence>
<proteinExistence type="predicted"/>
<dbReference type="RefSeq" id="WP_166052971.1">
    <property type="nucleotide sequence ID" value="NZ_JAAMPJ010000012.1"/>
</dbReference>
<keyword evidence="3" id="KW-1185">Reference proteome</keyword>
<dbReference type="Gene3D" id="1.20.1290.10">
    <property type="entry name" value="AhpD-like"/>
    <property type="match status" value="1"/>
</dbReference>
<dbReference type="Proteomes" id="UP000481360">
    <property type="component" value="Unassembled WGS sequence"/>
</dbReference>
<sequence length="160" mass="16820">MSTITTEPRLNLKSVTPDVSTAMRSLHLAAADAAARAGLPAPLLELLRLRASQINGCEFCLDLHARDARAGGESAERLDALSTWQGSALFDAREKAALALTEAITLVHDGQVPDAVYRAAVTEFGEAGTAALIWVSTVINAYNRIAISTRMVPPSPAPAG</sequence>
<dbReference type="InterPro" id="IPR003779">
    <property type="entry name" value="CMD-like"/>
</dbReference>
<dbReference type="SUPFAM" id="SSF69118">
    <property type="entry name" value="AhpD-like"/>
    <property type="match status" value="1"/>
</dbReference>